<sequence>MSMLDGVSQCWPIAHDCHIWWEAWSAIGALAAVLTGITAIGVAWVGIGVTSASAYAVWRLGIAANRASQEATRIAGVQAERTSYKEDTEQLLVLVQVAPELVNVRIKVERILAGLNHDSLGGMAFATDKEYRDAFLAAAEKLSLPILGEITGRLHYVDRPTAARMLRIKGVVETVQADCRILNGQESEEELLHFHRTVFVTLRLAVADLTAVCGECEKAMARLQLVNH</sequence>
<evidence type="ECO:0000313" key="2">
    <source>
        <dbReference type="EMBL" id="MBH1789128.1"/>
    </source>
</evidence>
<evidence type="ECO:0000256" key="1">
    <source>
        <dbReference type="SAM" id="Phobius"/>
    </source>
</evidence>
<name>A0AA41CH29_STEMA</name>
<protein>
    <submittedName>
        <fullName evidence="2">Uncharacterized protein</fullName>
    </submittedName>
</protein>
<reference evidence="2" key="1">
    <citation type="submission" date="2020-11" db="EMBL/GenBank/DDBJ databases">
        <title>Enhanced detection system for hospital associated transmission using whole genome sequencing surveillance.</title>
        <authorList>
            <person name="Harrison L.H."/>
            <person name="Van Tyne D."/>
            <person name="Marsh J.W."/>
            <person name="Griffith M.P."/>
            <person name="Snyder D.J."/>
            <person name="Cooper V.S."/>
            <person name="Mustapha M."/>
        </authorList>
    </citation>
    <scope>NUCLEOTIDE SEQUENCE</scope>
    <source>
        <strain evidence="2">STEN00053</strain>
    </source>
</reference>
<dbReference type="Proteomes" id="UP000634179">
    <property type="component" value="Unassembled WGS sequence"/>
</dbReference>
<comment type="caution">
    <text evidence="2">The sequence shown here is derived from an EMBL/GenBank/DDBJ whole genome shotgun (WGS) entry which is preliminary data.</text>
</comment>
<proteinExistence type="predicted"/>
<dbReference type="EMBL" id="JADUOV010000002">
    <property type="protein sequence ID" value="MBH1789128.1"/>
    <property type="molecule type" value="Genomic_DNA"/>
</dbReference>
<keyword evidence="1" id="KW-0472">Membrane</keyword>
<organism evidence="2 3">
    <name type="scientific">Stenotrophomonas maltophilia</name>
    <name type="common">Pseudomonas maltophilia</name>
    <name type="synonym">Xanthomonas maltophilia</name>
    <dbReference type="NCBI Taxonomy" id="40324"/>
    <lineage>
        <taxon>Bacteria</taxon>
        <taxon>Pseudomonadati</taxon>
        <taxon>Pseudomonadota</taxon>
        <taxon>Gammaproteobacteria</taxon>
        <taxon>Lysobacterales</taxon>
        <taxon>Lysobacteraceae</taxon>
        <taxon>Stenotrophomonas</taxon>
        <taxon>Stenotrophomonas maltophilia group</taxon>
    </lineage>
</organism>
<keyword evidence="1" id="KW-1133">Transmembrane helix</keyword>
<feature type="transmembrane region" description="Helical" evidence="1">
    <location>
        <begin position="29"/>
        <end position="58"/>
    </location>
</feature>
<accession>A0AA41CH29</accession>
<gene>
    <name evidence="2" type="ORF">I5V89_04470</name>
</gene>
<dbReference type="AlphaFoldDB" id="A0AA41CH29"/>
<dbReference type="RefSeq" id="WP_049406539.1">
    <property type="nucleotide sequence ID" value="NZ_JANKBX010000011.1"/>
</dbReference>
<keyword evidence="1" id="KW-0812">Transmembrane</keyword>
<evidence type="ECO:0000313" key="3">
    <source>
        <dbReference type="Proteomes" id="UP000634179"/>
    </source>
</evidence>